<comment type="caution">
    <text evidence="7">The sequence shown here is derived from an EMBL/GenBank/DDBJ whole genome shotgun (WGS) entry which is preliminary data.</text>
</comment>
<evidence type="ECO:0000256" key="4">
    <source>
        <dbReference type="PROSITE-ProRule" id="PRU00042"/>
    </source>
</evidence>
<dbReference type="GO" id="GO:0000978">
    <property type="term" value="F:RNA polymerase II cis-regulatory region sequence-specific DNA binding"/>
    <property type="evidence" value="ECO:0007669"/>
    <property type="project" value="TreeGrafter"/>
</dbReference>
<feature type="domain" description="C2H2-type" evidence="6">
    <location>
        <begin position="344"/>
        <end position="373"/>
    </location>
</feature>
<dbReference type="Proteomes" id="UP000663829">
    <property type="component" value="Unassembled WGS sequence"/>
</dbReference>
<dbReference type="GO" id="GO:0000981">
    <property type="term" value="F:DNA-binding transcription factor activity, RNA polymerase II-specific"/>
    <property type="evidence" value="ECO:0007669"/>
    <property type="project" value="TreeGrafter"/>
</dbReference>
<dbReference type="PANTHER" id="PTHR23235">
    <property type="entry name" value="KRUEPPEL-LIKE TRANSCRIPTION FACTOR"/>
    <property type="match status" value="1"/>
</dbReference>
<evidence type="ECO:0000313" key="9">
    <source>
        <dbReference type="Proteomes" id="UP000663829"/>
    </source>
</evidence>
<dbReference type="OrthoDB" id="4748970at2759"/>
<keyword evidence="2 4" id="KW-0863">Zinc-finger</keyword>
<sequence>MQETAHLRDPSLILETPNVYDQAERIKSLGMIDYEQISRIKSSDDLSQFGINNLFLSDEDDENSMVTESLTPTTATISSVGSLDHSSLKRTSSSSSMIFSRKQVLFEKEFPSSIKDKDIDHFQVYQSPPSTSYEYYNRQYNAKNSSCSMCCDCGNVDQTSSYIKSEPKYPDSLQTHPTHCLMNCTSSLPYNYSSHYTHLDNSYFHLCTLHSQTITGNSSFPLPQPISYTDDQYQSRTTFSPLSCPSSSPPPLKKRPLREIPEVDHFSFLCNDEKSNEIIDHSIELIITPPENSISTATTQAPLNKNRLTKTQRGKLTKKLLSTMKPNGVQKRVVRTKYRQPLIHICRFNECTKTYTKSSHLKAHERTHTGEKPYACPWNDGITACGWCFSRSDELSRHYRKHTGDKPYQCRLCDRKFARSDHLALHRKKHV</sequence>
<protein>
    <recommendedName>
        <fullName evidence="6">C2H2-type domain-containing protein</fullName>
    </recommendedName>
</protein>
<keyword evidence="1" id="KW-0479">Metal-binding</keyword>
<feature type="domain" description="C2H2-type" evidence="6">
    <location>
        <begin position="374"/>
        <end position="407"/>
    </location>
</feature>
<reference evidence="7" key="1">
    <citation type="submission" date="2021-02" db="EMBL/GenBank/DDBJ databases">
        <authorList>
            <person name="Nowell W R."/>
        </authorList>
    </citation>
    <scope>NUCLEOTIDE SEQUENCE</scope>
</reference>
<dbReference type="Proteomes" id="UP000681722">
    <property type="component" value="Unassembled WGS sequence"/>
</dbReference>
<dbReference type="InterPro" id="IPR036236">
    <property type="entry name" value="Znf_C2H2_sf"/>
</dbReference>
<dbReference type="EMBL" id="CAJNOQ010024287">
    <property type="protein sequence ID" value="CAF1525892.1"/>
    <property type="molecule type" value="Genomic_DNA"/>
</dbReference>
<dbReference type="PANTHER" id="PTHR23235:SF158">
    <property type="entry name" value="C2H2-TYPE DOMAIN-CONTAINING PROTEIN"/>
    <property type="match status" value="1"/>
</dbReference>
<evidence type="ECO:0000256" key="5">
    <source>
        <dbReference type="SAM" id="MobiDB-lite"/>
    </source>
</evidence>
<dbReference type="EMBL" id="CAJOBC010089849">
    <property type="protein sequence ID" value="CAF4384827.1"/>
    <property type="molecule type" value="Genomic_DNA"/>
</dbReference>
<dbReference type="PROSITE" id="PS00028">
    <property type="entry name" value="ZINC_FINGER_C2H2_1"/>
    <property type="match status" value="2"/>
</dbReference>
<name>A0A815VBA4_9BILA</name>
<keyword evidence="3" id="KW-0862">Zinc</keyword>
<dbReference type="PROSITE" id="PS50157">
    <property type="entry name" value="ZINC_FINGER_C2H2_2"/>
    <property type="match status" value="3"/>
</dbReference>
<dbReference type="GO" id="GO:0008270">
    <property type="term" value="F:zinc ion binding"/>
    <property type="evidence" value="ECO:0007669"/>
    <property type="project" value="UniProtKB-KW"/>
</dbReference>
<evidence type="ECO:0000256" key="3">
    <source>
        <dbReference type="ARBA" id="ARBA00022833"/>
    </source>
</evidence>
<dbReference type="Pfam" id="PF00096">
    <property type="entry name" value="zf-C2H2"/>
    <property type="match status" value="2"/>
</dbReference>
<dbReference type="FunFam" id="3.30.160.60:FF:000007">
    <property type="entry name" value="Basic krueppel-like factor 3"/>
    <property type="match status" value="1"/>
</dbReference>
<evidence type="ECO:0000313" key="7">
    <source>
        <dbReference type="EMBL" id="CAF1525892.1"/>
    </source>
</evidence>
<organism evidence="7 9">
    <name type="scientific">Didymodactylos carnosus</name>
    <dbReference type="NCBI Taxonomy" id="1234261"/>
    <lineage>
        <taxon>Eukaryota</taxon>
        <taxon>Metazoa</taxon>
        <taxon>Spiralia</taxon>
        <taxon>Gnathifera</taxon>
        <taxon>Rotifera</taxon>
        <taxon>Eurotatoria</taxon>
        <taxon>Bdelloidea</taxon>
        <taxon>Philodinida</taxon>
        <taxon>Philodinidae</taxon>
        <taxon>Didymodactylos</taxon>
    </lineage>
</organism>
<dbReference type="AlphaFoldDB" id="A0A815VBA4"/>
<dbReference type="SMART" id="SM00355">
    <property type="entry name" value="ZnF_C2H2"/>
    <property type="match status" value="3"/>
</dbReference>
<proteinExistence type="predicted"/>
<accession>A0A815VBA4</accession>
<dbReference type="SUPFAM" id="SSF57667">
    <property type="entry name" value="beta-beta-alpha zinc fingers"/>
    <property type="match status" value="2"/>
</dbReference>
<dbReference type="Gene3D" id="3.30.160.60">
    <property type="entry name" value="Classic Zinc Finger"/>
    <property type="match status" value="3"/>
</dbReference>
<evidence type="ECO:0000313" key="8">
    <source>
        <dbReference type="EMBL" id="CAF4384827.1"/>
    </source>
</evidence>
<evidence type="ECO:0000259" key="6">
    <source>
        <dbReference type="PROSITE" id="PS50157"/>
    </source>
</evidence>
<feature type="region of interest" description="Disordered" evidence="5">
    <location>
        <begin position="237"/>
        <end position="256"/>
    </location>
</feature>
<feature type="domain" description="C2H2-type" evidence="6">
    <location>
        <begin position="408"/>
        <end position="431"/>
    </location>
</feature>
<keyword evidence="9" id="KW-1185">Reference proteome</keyword>
<gene>
    <name evidence="7" type="ORF">GPM918_LOCUS37776</name>
    <name evidence="8" type="ORF">SRO942_LOCUS38552</name>
</gene>
<dbReference type="InterPro" id="IPR013087">
    <property type="entry name" value="Znf_C2H2_type"/>
</dbReference>
<evidence type="ECO:0000256" key="1">
    <source>
        <dbReference type="ARBA" id="ARBA00022723"/>
    </source>
</evidence>
<evidence type="ECO:0000256" key="2">
    <source>
        <dbReference type="ARBA" id="ARBA00022771"/>
    </source>
</evidence>